<keyword evidence="2" id="KW-0808">Transferase</keyword>
<protein>
    <submittedName>
        <fullName evidence="2">Methyltransferase family protein</fullName>
    </submittedName>
</protein>
<reference evidence="2 3" key="1">
    <citation type="journal article" date="2015" name="Genome Announc.">
        <title>Complete Genome Sequence of the Type Strain Corynebacterium mustelae DSM 45274, Isolated from Various Tissues of a Male Ferret with Lethal Sepsis.</title>
        <authorList>
            <person name="Ruckert C."/>
            <person name="Eimer J."/>
            <person name="Winkler A."/>
            <person name="Tauch A."/>
        </authorList>
    </citation>
    <scope>NUCLEOTIDE SEQUENCE [LARGE SCALE GENOMIC DNA]</scope>
    <source>
        <strain evidence="2 3">DSM 45274</strain>
    </source>
</reference>
<reference evidence="3" key="2">
    <citation type="submission" date="2015-05" db="EMBL/GenBank/DDBJ databases">
        <title>Complete genome sequence of Corynebacterium mustelae DSM 45274, isolated from various tissues of a male ferret with lethal sepsis.</title>
        <authorList>
            <person name="Ruckert C."/>
            <person name="Albersmeier A."/>
            <person name="Winkler A."/>
            <person name="Tauch A."/>
        </authorList>
    </citation>
    <scope>NUCLEOTIDE SEQUENCE [LARGE SCALE GENOMIC DNA]</scope>
    <source>
        <strain evidence="3">DSM 45274</strain>
    </source>
</reference>
<dbReference type="AlphaFoldDB" id="A0A0G3H1X8"/>
<proteinExistence type="predicted"/>
<dbReference type="Gene3D" id="3.40.50.150">
    <property type="entry name" value="Vaccinia Virus protein VP39"/>
    <property type="match status" value="1"/>
</dbReference>
<dbReference type="CDD" id="cd02440">
    <property type="entry name" value="AdoMet_MTases"/>
    <property type="match status" value="1"/>
</dbReference>
<dbReference type="EMBL" id="CP011542">
    <property type="protein sequence ID" value="AKK05818.1"/>
    <property type="molecule type" value="Genomic_DNA"/>
</dbReference>
<organism evidence="2 3">
    <name type="scientific">Corynebacterium mustelae</name>
    <dbReference type="NCBI Taxonomy" id="571915"/>
    <lineage>
        <taxon>Bacteria</taxon>
        <taxon>Bacillati</taxon>
        <taxon>Actinomycetota</taxon>
        <taxon>Actinomycetes</taxon>
        <taxon>Mycobacteriales</taxon>
        <taxon>Corynebacteriaceae</taxon>
        <taxon>Corynebacterium</taxon>
    </lineage>
</organism>
<dbReference type="STRING" id="571915.CMUST_07445"/>
<gene>
    <name evidence="2" type="ORF">CMUST_07445</name>
</gene>
<dbReference type="Proteomes" id="UP000035199">
    <property type="component" value="Chromosome"/>
</dbReference>
<dbReference type="RefSeq" id="WP_047261956.1">
    <property type="nucleotide sequence ID" value="NZ_CP011542.1"/>
</dbReference>
<name>A0A0G3H1X8_9CORY</name>
<dbReference type="Pfam" id="PF13649">
    <property type="entry name" value="Methyltransf_25"/>
    <property type="match status" value="1"/>
</dbReference>
<feature type="domain" description="Methyltransferase" evidence="1">
    <location>
        <begin position="72"/>
        <end position="168"/>
    </location>
</feature>
<sequence>MQLEQIESPIVELESTNFSAAETARAQQTHWNADALDYHDRHKNYLSGFYWCPEMLNEEHARLLGDVANQRILEIGCGSAPCARWLAHQFATADIFAFDISVNMLRAAPDVEKRNQPTNLHLIQADATLLPFADTSFDQVFSVFGAIPFIANLASLFTAVARCLRPGGRFIYATNHPMRWVFLDDPGEAGLLAAVSYFEDNYHEMDSESGELTYIEYHHSFGDHVRALTAAGFQLVDVLEPKWPDDLTEIWGQWSPLRGKIFPGTAIFLAELLPNRR</sequence>
<dbReference type="OrthoDB" id="5566900at2"/>
<dbReference type="GO" id="GO:0008168">
    <property type="term" value="F:methyltransferase activity"/>
    <property type="evidence" value="ECO:0007669"/>
    <property type="project" value="UniProtKB-KW"/>
</dbReference>
<dbReference type="KEGG" id="cmv:CMUST_07445"/>
<dbReference type="GO" id="GO:0032259">
    <property type="term" value="P:methylation"/>
    <property type="evidence" value="ECO:0007669"/>
    <property type="project" value="UniProtKB-KW"/>
</dbReference>
<keyword evidence="2" id="KW-0489">Methyltransferase</keyword>
<evidence type="ECO:0000313" key="2">
    <source>
        <dbReference type="EMBL" id="AKK05818.1"/>
    </source>
</evidence>
<dbReference type="PANTHER" id="PTHR43591">
    <property type="entry name" value="METHYLTRANSFERASE"/>
    <property type="match status" value="1"/>
</dbReference>
<dbReference type="InterPro" id="IPR041698">
    <property type="entry name" value="Methyltransf_25"/>
</dbReference>
<dbReference type="InterPro" id="IPR029063">
    <property type="entry name" value="SAM-dependent_MTases_sf"/>
</dbReference>
<evidence type="ECO:0000313" key="3">
    <source>
        <dbReference type="Proteomes" id="UP000035199"/>
    </source>
</evidence>
<dbReference type="SUPFAM" id="SSF53335">
    <property type="entry name" value="S-adenosyl-L-methionine-dependent methyltransferases"/>
    <property type="match status" value="1"/>
</dbReference>
<keyword evidence="3" id="KW-1185">Reference proteome</keyword>
<evidence type="ECO:0000259" key="1">
    <source>
        <dbReference type="Pfam" id="PF13649"/>
    </source>
</evidence>
<dbReference type="PATRIC" id="fig|571915.4.peg.1591"/>
<accession>A0A0G3H1X8</accession>